<dbReference type="STRING" id="45065.Lgee_0224"/>
<dbReference type="AlphaFoldDB" id="A0A0W0U868"/>
<evidence type="ECO:0000259" key="9">
    <source>
        <dbReference type="PROSITE" id="PS52029"/>
    </source>
</evidence>
<dbReference type="GO" id="GO:0071555">
    <property type="term" value="P:cell wall organization"/>
    <property type="evidence" value="ECO:0007669"/>
    <property type="project" value="UniProtKB-UniRule"/>
</dbReference>
<dbReference type="UniPathway" id="UPA00219"/>
<feature type="signal peptide" evidence="8">
    <location>
        <begin position="1"/>
        <end position="20"/>
    </location>
</feature>
<keyword evidence="4 7" id="KW-0133">Cell shape</keyword>
<proteinExistence type="inferred from homology"/>
<evidence type="ECO:0000256" key="5">
    <source>
        <dbReference type="ARBA" id="ARBA00022984"/>
    </source>
</evidence>
<evidence type="ECO:0000256" key="8">
    <source>
        <dbReference type="SAM" id="SignalP"/>
    </source>
</evidence>
<evidence type="ECO:0000313" key="10">
    <source>
        <dbReference type="EMBL" id="KTD04194.1"/>
    </source>
</evidence>
<dbReference type="GO" id="GO:0008360">
    <property type="term" value="P:regulation of cell shape"/>
    <property type="evidence" value="ECO:0007669"/>
    <property type="project" value="UniProtKB-UniRule"/>
</dbReference>
<evidence type="ECO:0000256" key="1">
    <source>
        <dbReference type="ARBA" id="ARBA00004752"/>
    </source>
</evidence>
<evidence type="ECO:0000256" key="4">
    <source>
        <dbReference type="ARBA" id="ARBA00022960"/>
    </source>
</evidence>
<reference evidence="10 11" key="1">
    <citation type="submission" date="2015-11" db="EMBL/GenBank/DDBJ databases">
        <title>Genomic analysis of 38 Legionella species identifies large and diverse effector repertoires.</title>
        <authorList>
            <person name="Burstein D."/>
            <person name="Amaro F."/>
            <person name="Zusman T."/>
            <person name="Lifshitz Z."/>
            <person name="Cohen O."/>
            <person name="Gilbert J.A."/>
            <person name="Pupko T."/>
            <person name="Shuman H.A."/>
            <person name="Segal G."/>
        </authorList>
    </citation>
    <scope>NUCLEOTIDE SEQUENCE [LARGE SCALE GENOMIC DNA]</scope>
    <source>
        <strain evidence="10 11">ATCC 49504</strain>
    </source>
</reference>
<dbReference type="PATRIC" id="fig|45065.4.peg.240"/>
<name>A0A0W0U868_9GAMM</name>
<dbReference type="CDD" id="cd16913">
    <property type="entry name" value="YkuD_like"/>
    <property type="match status" value="1"/>
</dbReference>
<keyword evidence="11" id="KW-1185">Reference proteome</keyword>
<feature type="active site" description="Proton donor/acceptor" evidence="7">
    <location>
        <position position="190"/>
    </location>
</feature>
<dbReference type="SUPFAM" id="SSF141523">
    <property type="entry name" value="L,D-transpeptidase catalytic domain-like"/>
    <property type="match status" value="1"/>
</dbReference>
<dbReference type="GO" id="GO:0016740">
    <property type="term" value="F:transferase activity"/>
    <property type="evidence" value="ECO:0007669"/>
    <property type="project" value="UniProtKB-KW"/>
</dbReference>
<keyword evidence="6 7" id="KW-0961">Cell wall biogenesis/degradation</keyword>
<feature type="active site" description="Nucleophile" evidence="7">
    <location>
        <position position="204"/>
    </location>
</feature>
<dbReference type="Proteomes" id="UP000054785">
    <property type="component" value="Unassembled WGS sequence"/>
</dbReference>
<dbReference type="GO" id="GO:0071972">
    <property type="term" value="F:peptidoglycan L,D-transpeptidase activity"/>
    <property type="evidence" value="ECO:0007669"/>
    <property type="project" value="TreeGrafter"/>
</dbReference>
<evidence type="ECO:0000256" key="2">
    <source>
        <dbReference type="ARBA" id="ARBA00005992"/>
    </source>
</evidence>
<dbReference type="PANTHER" id="PTHR30582:SF2">
    <property type="entry name" value="L,D-TRANSPEPTIDASE YCIB-RELATED"/>
    <property type="match status" value="1"/>
</dbReference>
<comment type="similarity">
    <text evidence="2">Belongs to the YkuD family.</text>
</comment>
<comment type="caution">
    <text evidence="10">The sequence shown here is derived from an EMBL/GenBank/DDBJ whole genome shotgun (WGS) entry which is preliminary data.</text>
</comment>
<dbReference type="EMBL" id="LNYC01000005">
    <property type="protein sequence ID" value="KTD04194.1"/>
    <property type="molecule type" value="Genomic_DNA"/>
</dbReference>
<dbReference type="GO" id="GO:0005576">
    <property type="term" value="C:extracellular region"/>
    <property type="evidence" value="ECO:0007669"/>
    <property type="project" value="TreeGrafter"/>
</dbReference>
<dbReference type="Gene3D" id="2.40.440.10">
    <property type="entry name" value="L,D-transpeptidase catalytic domain-like"/>
    <property type="match status" value="1"/>
</dbReference>
<dbReference type="InterPro" id="IPR050979">
    <property type="entry name" value="LD-transpeptidase"/>
</dbReference>
<gene>
    <name evidence="10" type="primary">enhA_1</name>
    <name evidence="10" type="ORF">Lgee_0224</name>
</gene>
<dbReference type="Pfam" id="PF03734">
    <property type="entry name" value="YkuD"/>
    <property type="match status" value="1"/>
</dbReference>
<comment type="pathway">
    <text evidence="1 7">Cell wall biogenesis; peptidoglycan biosynthesis.</text>
</comment>
<dbReference type="RefSeq" id="WP_035903598.1">
    <property type="nucleotide sequence ID" value="NZ_CAAAHN010000001.1"/>
</dbReference>
<keyword evidence="3" id="KW-0808">Transferase</keyword>
<evidence type="ECO:0000256" key="3">
    <source>
        <dbReference type="ARBA" id="ARBA00022679"/>
    </source>
</evidence>
<feature type="domain" description="L,D-TPase catalytic" evidence="9">
    <location>
        <begin position="102"/>
        <end position="236"/>
    </location>
</feature>
<keyword evidence="8" id="KW-0732">Signal</keyword>
<evidence type="ECO:0000256" key="6">
    <source>
        <dbReference type="ARBA" id="ARBA00023316"/>
    </source>
</evidence>
<keyword evidence="5 7" id="KW-0573">Peptidoglycan synthesis</keyword>
<dbReference type="PANTHER" id="PTHR30582">
    <property type="entry name" value="L,D-TRANSPEPTIDASE"/>
    <property type="match status" value="1"/>
</dbReference>
<sequence>MYRQILSALVLLVLSSIGQAQQTRFGQTLCNDPDYACHAVKSGETWDNLFPNMDEQDLVRRVNRMNIRLRPGMIIAVPRHLERLSIYDVSPFPRYIESSGEKTIYVSQKQLAFGAYDADGELLWWGPISPGIEYCPGVRGGCHTPTGYFRVIRKQDDSCVSTVFPRRSNGVNGGAQMPWCMHFFRGYALHGSSEVPGFPASHGCVRMFVEDARWLNEDFIDLPGGGGATGTRVIIDEPPASVGQVRRQWTSGR</sequence>
<dbReference type="InterPro" id="IPR038063">
    <property type="entry name" value="Transpep_catalytic_dom"/>
</dbReference>
<dbReference type="InterPro" id="IPR005490">
    <property type="entry name" value="LD_TPept_cat_dom"/>
</dbReference>
<accession>A0A0W0U868</accession>
<evidence type="ECO:0000256" key="7">
    <source>
        <dbReference type="PROSITE-ProRule" id="PRU01373"/>
    </source>
</evidence>
<protein>
    <submittedName>
        <fullName evidence="10">Enhanced entry protein EnhA</fullName>
    </submittedName>
</protein>
<dbReference type="PROSITE" id="PS52029">
    <property type="entry name" value="LD_TPASE"/>
    <property type="match status" value="1"/>
</dbReference>
<organism evidence="10 11">
    <name type="scientific">Legionella geestiana</name>
    <dbReference type="NCBI Taxonomy" id="45065"/>
    <lineage>
        <taxon>Bacteria</taxon>
        <taxon>Pseudomonadati</taxon>
        <taxon>Pseudomonadota</taxon>
        <taxon>Gammaproteobacteria</taxon>
        <taxon>Legionellales</taxon>
        <taxon>Legionellaceae</taxon>
        <taxon>Legionella</taxon>
    </lineage>
</organism>
<dbReference type="GO" id="GO:0018104">
    <property type="term" value="P:peptidoglycan-protein cross-linking"/>
    <property type="evidence" value="ECO:0007669"/>
    <property type="project" value="TreeGrafter"/>
</dbReference>
<feature type="chain" id="PRO_5006913902" evidence="8">
    <location>
        <begin position="21"/>
        <end position="253"/>
    </location>
</feature>
<evidence type="ECO:0000313" key="11">
    <source>
        <dbReference type="Proteomes" id="UP000054785"/>
    </source>
</evidence>